<dbReference type="InterPro" id="IPR004328">
    <property type="entry name" value="BRO1_dom"/>
</dbReference>
<evidence type="ECO:0000256" key="2">
    <source>
        <dbReference type="ARBA" id="ARBA00022193"/>
    </source>
</evidence>
<evidence type="ECO:0000256" key="1">
    <source>
        <dbReference type="ARBA" id="ARBA00010997"/>
    </source>
</evidence>
<organism evidence="5">
    <name type="scientific">Blumeria graminis f. sp. tritici 96224</name>
    <dbReference type="NCBI Taxonomy" id="1268274"/>
    <lineage>
        <taxon>Eukaryota</taxon>
        <taxon>Fungi</taxon>
        <taxon>Dikarya</taxon>
        <taxon>Ascomycota</taxon>
        <taxon>Pezizomycotina</taxon>
        <taxon>Leotiomycetes</taxon>
        <taxon>Erysiphales</taxon>
        <taxon>Erysiphaceae</taxon>
        <taxon>Blumeria</taxon>
    </lineage>
</organism>
<feature type="region of interest" description="Disordered" evidence="3">
    <location>
        <begin position="437"/>
        <end position="473"/>
    </location>
</feature>
<gene>
    <name evidence="5" type="ORF">BGT96224V2_LOCUS5343</name>
</gene>
<dbReference type="PROSITE" id="PS51180">
    <property type="entry name" value="BRO1"/>
    <property type="match status" value="1"/>
</dbReference>
<dbReference type="AlphaFoldDB" id="A0A381LE83"/>
<dbReference type="CDD" id="cd09245">
    <property type="entry name" value="BRO1_UmRIM23-like"/>
    <property type="match status" value="1"/>
</dbReference>
<dbReference type="PANTHER" id="PTHR40463">
    <property type="entry name" value="PH-RESPONSE REGULATOR PROTEIN PALC"/>
    <property type="match status" value="1"/>
</dbReference>
<feature type="domain" description="BRO1" evidence="4">
    <location>
        <begin position="1"/>
        <end position="473"/>
    </location>
</feature>
<accession>A0A381LE83</accession>
<evidence type="ECO:0000259" key="4">
    <source>
        <dbReference type="PROSITE" id="PS51180"/>
    </source>
</evidence>
<feature type="non-terminal residue" evidence="5">
    <location>
        <position position="473"/>
    </location>
</feature>
<evidence type="ECO:0000256" key="3">
    <source>
        <dbReference type="SAM" id="MobiDB-lite"/>
    </source>
</evidence>
<dbReference type="PANTHER" id="PTHR40463:SF1">
    <property type="entry name" value="PH-RESPONSE REGULATOR PROTEIN PALC"/>
    <property type="match status" value="1"/>
</dbReference>
<dbReference type="OrthoDB" id="10266451at2759"/>
<dbReference type="EMBL" id="UIGY01000163">
    <property type="protein sequence ID" value="SUZ12183.1"/>
    <property type="molecule type" value="Genomic_DNA"/>
</dbReference>
<comment type="similarity">
    <text evidence="1">Belongs to the palC family.</text>
</comment>
<name>A0A381LE83_BLUGR</name>
<dbReference type="GO" id="GO:0071467">
    <property type="term" value="P:cellular response to pH"/>
    <property type="evidence" value="ECO:0007669"/>
    <property type="project" value="InterPro"/>
</dbReference>
<sequence>MPFQFSLPTTSSFAFSQYFSSDSHPSLPLAASTYRGVLRDTLKKHKRLPPAEQSAHLSSVLTGLENYIPYLLAVDHGLSNGSVAGQPLDIVLKSTPCLEWRPTISNKPLSGREVARLNLKSLEYEIYFVLSTLAYTHTLFSRAALYPLYSTSTSPLDHQQRMLAITTATKHLLTAGSIHEYLSTRSEQLPMSAPCIDISQASFKALASLALAEATLLAVFKDDPYPSVVSQDRNKSDKEWMIKATEIPKVRAHLFARLCLAAAEHAANGLSLLNSVSSNGQGKVNPELLNYMDKLIKSSRARSCRFLGIDAEISGQLGTAVAWLQAGLHQLRHTPEDQLGKGIRRIKRDWDGKREDRRMEKDTQWGADAGKIDERRILEMLEKKWTKTNDTINVQKIPAIGTLISSMPSGREIHSIKLYSPPKIEYSALVALKAVPSNDGLEEPGSPDEQDRQTVDGAPLSIDAEYSGRGSYF</sequence>
<proteinExistence type="inferred from homology"/>
<dbReference type="InterPro" id="IPR038499">
    <property type="entry name" value="BRO1_sf"/>
</dbReference>
<dbReference type="SMART" id="SM01041">
    <property type="entry name" value="BRO1"/>
    <property type="match status" value="1"/>
</dbReference>
<dbReference type="GO" id="GO:0005886">
    <property type="term" value="C:plasma membrane"/>
    <property type="evidence" value="ECO:0007669"/>
    <property type="project" value="TreeGrafter"/>
</dbReference>
<protein>
    <recommendedName>
        <fullName evidence="2">pH-response regulator protein palC</fullName>
    </recommendedName>
</protein>
<evidence type="ECO:0000313" key="5">
    <source>
        <dbReference type="EMBL" id="SUZ12183.1"/>
    </source>
</evidence>
<dbReference type="InterPro" id="IPR037505">
    <property type="entry name" value="pH-resp_palC"/>
</dbReference>
<dbReference type="Gene3D" id="1.25.40.280">
    <property type="entry name" value="alix/aip1 like domains"/>
    <property type="match status" value="1"/>
</dbReference>
<reference evidence="5" key="1">
    <citation type="submission" date="2018-07" db="EMBL/GenBank/DDBJ databases">
        <authorList>
            <person name="Quirk P.G."/>
            <person name="Krulwich T.A."/>
        </authorList>
    </citation>
    <scope>NUCLEOTIDE SEQUENCE</scope>
    <source>
        <strain evidence="5">96224</strain>
    </source>
</reference>